<dbReference type="RefSeq" id="WP_328485070.1">
    <property type="nucleotide sequence ID" value="NZ_CP107933.1"/>
</dbReference>
<dbReference type="GeneID" id="97203037"/>
<reference evidence="1 3" key="1">
    <citation type="submission" date="2022-10" db="EMBL/GenBank/DDBJ databases">
        <title>The complete genomes of actinobacterial strains from the NBC collection.</title>
        <authorList>
            <person name="Joergensen T.S."/>
            <person name="Alvarez Arevalo M."/>
            <person name="Sterndorff E.B."/>
            <person name="Faurdal D."/>
            <person name="Vuksanovic O."/>
            <person name="Mourched A.-S."/>
            <person name="Charusanti P."/>
            <person name="Shaw S."/>
            <person name="Blin K."/>
            <person name="Weber T."/>
        </authorList>
    </citation>
    <scope>NUCLEOTIDE SEQUENCE [LARGE SCALE GENOMIC DNA]</scope>
    <source>
        <strain evidence="1 3">NBC_00123</strain>
    </source>
</reference>
<dbReference type="Proteomes" id="UP001622594">
    <property type="component" value="Chromosome"/>
</dbReference>
<organism evidence="1 3">
    <name type="scientific">Streptomyces zaomyceticus</name>
    <dbReference type="NCBI Taxonomy" id="68286"/>
    <lineage>
        <taxon>Bacteria</taxon>
        <taxon>Bacillati</taxon>
        <taxon>Actinomycetota</taxon>
        <taxon>Actinomycetes</taxon>
        <taxon>Kitasatosporales</taxon>
        <taxon>Streptomycetaceae</taxon>
        <taxon>Streptomyces</taxon>
    </lineage>
</organism>
<evidence type="ECO:0000313" key="3">
    <source>
        <dbReference type="Proteomes" id="UP001622594"/>
    </source>
</evidence>
<accession>A0ABZ1L050</accession>
<keyword evidence="3" id="KW-1185">Reference proteome</keyword>
<evidence type="ECO:0000313" key="2">
    <source>
        <dbReference type="EMBL" id="WTR75114.1"/>
    </source>
</evidence>
<dbReference type="EMBL" id="CP108188">
    <property type="protein sequence ID" value="WTR75114.1"/>
    <property type="molecule type" value="Genomic_DNA"/>
</dbReference>
<sequence length="47" mass="5240">MMRDDSYDTDLGHAFPKGLAHVLRYPPLQLAGTDEEPGESHIVRGMD</sequence>
<protein>
    <submittedName>
        <fullName evidence="1">Uncharacterized protein</fullName>
    </submittedName>
</protein>
<proteinExistence type="predicted"/>
<gene>
    <name evidence="1" type="ORF">OG814_00745</name>
    <name evidence="2" type="ORF">OG814_40585</name>
</gene>
<evidence type="ECO:0000313" key="1">
    <source>
        <dbReference type="EMBL" id="WTR67904.1"/>
    </source>
</evidence>
<dbReference type="EMBL" id="CP108188">
    <property type="protein sequence ID" value="WTR67904.1"/>
    <property type="molecule type" value="Genomic_DNA"/>
</dbReference>
<name>A0ABZ1L050_9ACTN</name>